<sequence length="136" mass="15644">MCKIRKKTFLRQNPWFERSEKYEMGNVKCEMGSEKWEVLNEEWEVLNEKWEVLNEKCEVLNEKCEVLNGECEVGSVELWDEECGFVLSACSKTQWQAGQLRPPSPTTAPVTLDNSHHKRKKTKTFGLDTSTAGQAG</sequence>
<evidence type="ECO:0000256" key="1">
    <source>
        <dbReference type="SAM" id="MobiDB-lite"/>
    </source>
</evidence>
<dbReference type="PATRIC" id="fig|1115809.3.peg.2604"/>
<reference evidence="2 3" key="1">
    <citation type="submission" date="2013-08" db="EMBL/GenBank/DDBJ databases">
        <authorList>
            <person name="Durkin A.S."/>
            <person name="Haft D.R."/>
            <person name="McCorrison J."/>
            <person name="Torralba M."/>
            <person name="Gillis M."/>
            <person name="Haft D.H."/>
            <person name="Methe B."/>
            <person name="Sutton G."/>
            <person name="Nelson K.E."/>
        </authorList>
    </citation>
    <scope>NUCLEOTIDE SEQUENCE [LARGE SCALE GENOMIC DNA]</scope>
    <source>
        <strain evidence="2 3">F0067</strain>
    </source>
</reference>
<evidence type="ECO:0000313" key="2">
    <source>
        <dbReference type="EMBL" id="ERK38151.1"/>
    </source>
</evidence>
<dbReference type="EMBL" id="AWEY01000044">
    <property type="protein sequence ID" value="ERK38151.1"/>
    <property type="molecule type" value="Genomic_DNA"/>
</dbReference>
<dbReference type="Proteomes" id="UP000016648">
    <property type="component" value="Unassembled WGS sequence"/>
</dbReference>
<feature type="region of interest" description="Disordered" evidence="1">
    <location>
        <begin position="97"/>
        <end position="136"/>
    </location>
</feature>
<gene>
    <name evidence="2" type="ORF">HMPREF9135_1114</name>
</gene>
<keyword evidence="3" id="KW-1185">Reference proteome</keyword>
<organism evidence="2 3">
    <name type="scientific">Segatella baroniae F0067</name>
    <dbReference type="NCBI Taxonomy" id="1115809"/>
    <lineage>
        <taxon>Bacteria</taxon>
        <taxon>Pseudomonadati</taxon>
        <taxon>Bacteroidota</taxon>
        <taxon>Bacteroidia</taxon>
        <taxon>Bacteroidales</taxon>
        <taxon>Prevotellaceae</taxon>
        <taxon>Segatella</taxon>
    </lineage>
</organism>
<name>U2P1U8_9BACT</name>
<comment type="caution">
    <text evidence="2">The sequence shown here is derived from an EMBL/GenBank/DDBJ whole genome shotgun (WGS) entry which is preliminary data.</text>
</comment>
<accession>U2P1U8</accession>
<proteinExistence type="predicted"/>
<feature type="compositionally biased region" description="Polar residues" evidence="1">
    <location>
        <begin position="127"/>
        <end position="136"/>
    </location>
</feature>
<protein>
    <submittedName>
        <fullName evidence="2">Uncharacterized protein</fullName>
    </submittedName>
</protein>
<evidence type="ECO:0000313" key="3">
    <source>
        <dbReference type="Proteomes" id="UP000016648"/>
    </source>
</evidence>
<dbReference type="AlphaFoldDB" id="U2P1U8"/>